<evidence type="ECO:0000256" key="1">
    <source>
        <dbReference type="ARBA" id="ARBA00022723"/>
    </source>
</evidence>
<dbReference type="PROSITE" id="PS00198">
    <property type="entry name" value="4FE4S_FER_1"/>
    <property type="match status" value="1"/>
</dbReference>
<protein>
    <submittedName>
        <fullName evidence="4">Epoxyqueuosine reductase</fullName>
    </submittedName>
</protein>
<evidence type="ECO:0000256" key="3">
    <source>
        <dbReference type="ARBA" id="ARBA00023014"/>
    </source>
</evidence>
<dbReference type="InterPro" id="IPR017900">
    <property type="entry name" value="4Fe4S_Fe_S_CS"/>
</dbReference>
<dbReference type="Proteomes" id="UP000623681">
    <property type="component" value="Unassembled WGS sequence"/>
</dbReference>
<reference evidence="4" key="1">
    <citation type="submission" date="2021-01" db="EMBL/GenBank/DDBJ databases">
        <title>Genome public.</title>
        <authorList>
            <person name="Liu C."/>
            <person name="Sun Q."/>
        </authorList>
    </citation>
    <scope>NUCLEOTIDE SEQUENCE</scope>
    <source>
        <strain evidence="4">YIM B02565</strain>
    </source>
</reference>
<dbReference type="GO" id="GO:0046872">
    <property type="term" value="F:metal ion binding"/>
    <property type="evidence" value="ECO:0007669"/>
    <property type="project" value="UniProtKB-KW"/>
</dbReference>
<keyword evidence="2" id="KW-0408">Iron</keyword>
<accession>A0A937FGU7</accession>
<dbReference type="PANTHER" id="PTHR42827:SF1">
    <property type="entry name" value="IRON-SULFUR CLUSTER-BINDING PROTEIN"/>
    <property type="match status" value="1"/>
</dbReference>
<organism evidence="4 5">
    <name type="scientific">Clostridium paridis</name>
    <dbReference type="NCBI Taxonomy" id="2803863"/>
    <lineage>
        <taxon>Bacteria</taxon>
        <taxon>Bacillati</taxon>
        <taxon>Bacillota</taxon>
        <taxon>Clostridia</taxon>
        <taxon>Eubacteriales</taxon>
        <taxon>Clostridiaceae</taxon>
        <taxon>Clostridium</taxon>
    </lineage>
</organism>
<dbReference type="RefSeq" id="WP_202768492.1">
    <property type="nucleotide sequence ID" value="NZ_JAESWA010000023.1"/>
</dbReference>
<dbReference type="SUPFAM" id="SSF46548">
    <property type="entry name" value="alpha-helical ferredoxin"/>
    <property type="match status" value="1"/>
</dbReference>
<proteinExistence type="predicted"/>
<evidence type="ECO:0000313" key="5">
    <source>
        <dbReference type="Proteomes" id="UP000623681"/>
    </source>
</evidence>
<sequence length="226" mass="25428">MLHELTSKLKNLGASFIKTVDISKLTPKENMGYNNAILIGIVLSPRYIYKLSKENTLDYSEFSEKEHRADILADWTEEFIVSKGYKASSQSERNLLQHDLFESEIKTTPLPHKKVAVLAGVGWIGKNNLLVTNEYGSALCMCSVLTDAPLPIEKSEMVMPKCGDCTICKDICPAKVIHGTTWEVGIDRDLIVDVYNCVTCLKCLSHCAWTQKYMNENLYGKINENK</sequence>
<dbReference type="AlphaFoldDB" id="A0A937FGU7"/>
<keyword evidence="5" id="KW-1185">Reference proteome</keyword>
<keyword evidence="1" id="KW-0479">Metal-binding</keyword>
<dbReference type="PANTHER" id="PTHR42827">
    <property type="entry name" value="IRON-SULFUR CLUSTER-BINDING PROTEIN-RELATED"/>
    <property type="match status" value="1"/>
</dbReference>
<evidence type="ECO:0000313" key="4">
    <source>
        <dbReference type="EMBL" id="MBL4933124.1"/>
    </source>
</evidence>
<comment type="caution">
    <text evidence="4">The sequence shown here is derived from an EMBL/GenBank/DDBJ whole genome shotgun (WGS) entry which is preliminary data.</text>
</comment>
<keyword evidence="3" id="KW-0411">Iron-sulfur</keyword>
<dbReference type="Gene3D" id="3.30.70.20">
    <property type="match status" value="1"/>
</dbReference>
<name>A0A937FGU7_9CLOT</name>
<evidence type="ECO:0000256" key="2">
    <source>
        <dbReference type="ARBA" id="ARBA00023004"/>
    </source>
</evidence>
<dbReference type="EMBL" id="JAESWA010000023">
    <property type="protein sequence ID" value="MBL4933124.1"/>
    <property type="molecule type" value="Genomic_DNA"/>
</dbReference>
<gene>
    <name evidence="4" type="ORF">JK634_15020</name>
</gene>
<dbReference type="GO" id="GO:0051536">
    <property type="term" value="F:iron-sulfur cluster binding"/>
    <property type="evidence" value="ECO:0007669"/>
    <property type="project" value="UniProtKB-KW"/>
</dbReference>